<proteinExistence type="predicted"/>
<name>A0A6N4X3N9_9FLAO</name>
<dbReference type="AlphaFoldDB" id="A0A6N4X3N9"/>
<dbReference type="SUPFAM" id="SSF53474">
    <property type="entry name" value="alpha/beta-Hydrolases"/>
    <property type="match status" value="1"/>
</dbReference>
<dbReference type="EMBL" id="CACVBR010000001">
    <property type="protein sequence ID" value="CAA7193786.1"/>
    <property type="molecule type" value="Genomic_DNA"/>
</dbReference>
<keyword evidence="2" id="KW-1185">Reference proteome</keyword>
<dbReference type="InterPro" id="IPR029058">
    <property type="entry name" value="AB_hydrolase_fold"/>
</dbReference>
<reference evidence="1 2" key="1">
    <citation type="submission" date="2020-01" db="EMBL/GenBank/DDBJ databases">
        <authorList>
            <person name="Rodrigo-Torres L."/>
            <person name="Arahal R. D."/>
            <person name="Lucena T."/>
        </authorList>
    </citation>
    <scope>NUCLEOTIDE SEQUENCE [LARGE SCALE GENOMIC DNA]</scope>
    <source>
        <strain evidence="1 2">CECT 9293</strain>
    </source>
</reference>
<protein>
    <recommendedName>
        <fullName evidence="3">Alpha/beta hydrolase</fullName>
    </recommendedName>
</protein>
<dbReference type="Gene3D" id="3.40.50.1820">
    <property type="entry name" value="alpha/beta hydrolase"/>
    <property type="match status" value="1"/>
</dbReference>
<evidence type="ECO:0008006" key="3">
    <source>
        <dbReference type="Google" id="ProtNLM"/>
    </source>
</evidence>
<gene>
    <name evidence="1" type="ORF">CHRY9293_00198</name>
</gene>
<evidence type="ECO:0000313" key="2">
    <source>
        <dbReference type="Proteomes" id="UP000445144"/>
    </source>
</evidence>
<evidence type="ECO:0000313" key="1">
    <source>
        <dbReference type="EMBL" id="CAA7193786.1"/>
    </source>
</evidence>
<sequence>MKTEYLQRKNNAYIFISKLSGRFFSSLPFFYFSHMKIYIVSGLGADFKVLEKLKFPGQHEVVFIDWLIPRRNESFAKYIERMADKVDTSEPFFLLGYSFGGIIVQEINKIKPAVKVIIIGSIKSDKEKSRLIKIGKVTKIPKALPTGFFNERTTHIYTFVRKIFDPKNPRLLQYFRVRDPYYLKWSIERISEWEFDENPEVIQILGDRDIVFPIRNSKPDYIIKGGTHLFPATKHKELSIILNDILK</sequence>
<organism evidence="1 2">
    <name type="scientific">Chryseobacterium potabilaquae</name>
    <dbReference type="NCBI Taxonomy" id="2675057"/>
    <lineage>
        <taxon>Bacteria</taxon>
        <taxon>Pseudomonadati</taxon>
        <taxon>Bacteroidota</taxon>
        <taxon>Flavobacteriia</taxon>
        <taxon>Flavobacteriales</taxon>
        <taxon>Weeksellaceae</taxon>
        <taxon>Chryseobacterium group</taxon>
        <taxon>Chryseobacterium</taxon>
    </lineage>
</organism>
<accession>A0A6N4X3N9</accession>
<dbReference type="Proteomes" id="UP000445144">
    <property type="component" value="Unassembled WGS sequence"/>
</dbReference>